<organism evidence="1">
    <name type="scientific">marine sediment metagenome</name>
    <dbReference type="NCBI Taxonomy" id="412755"/>
    <lineage>
        <taxon>unclassified sequences</taxon>
        <taxon>metagenomes</taxon>
        <taxon>ecological metagenomes</taxon>
    </lineage>
</organism>
<sequence length="181" mass="20909">EGIERIFDENREKYGTVFRARTLRDKGRNAPEKKYGADFCGVLDIDLKNFKQSKGFLSQAKREDKGIFIEKKEYPTVVSFSHDSRFKKLNKQVSKMLEITPDSFVFVYSPKGFVVVPASSIKKLKAKGKLYGKPVSLFFKEYLMCFIGDHGLKAHDDNTLESLRKKTNARTAIMFNIYERK</sequence>
<dbReference type="AlphaFoldDB" id="X1GIK7"/>
<dbReference type="EMBL" id="BARU01010420">
    <property type="protein sequence ID" value="GAH32843.1"/>
    <property type="molecule type" value="Genomic_DNA"/>
</dbReference>
<evidence type="ECO:0000313" key="1">
    <source>
        <dbReference type="EMBL" id="GAH32843.1"/>
    </source>
</evidence>
<proteinExistence type="predicted"/>
<feature type="non-terminal residue" evidence="1">
    <location>
        <position position="1"/>
    </location>
</feature>
<reference evidence="1" key="1">
    <citation type="journal article" date="2014" name="Front. Microbiol.">
        <title>High frequency of phylogenetically diverse reductive dehalogenase-homologous genes in deep subseafloor sedimentary metagenomes.</title>
        <authorList>
            <person name="Kawai M."/>
            <person name="Futagami T."/>
            <person name="Toyoda A."/>
            <person name="Takaki Y."/>
            <person name="Nishi S."/>
            <person name="Hori S."/>
            <person name="Arai W."/>
            <person name="Tsubouchi T."/>
            <person name="Morono Y."/>
            <person name="Uchiyama I."/>
            <person name="Ito T."/>
            <person name="Fujiyama A."/>
            <person name="Inagaki F."/>
            <person name="Takami H."/>
        </authorList>
    </citation>
    <scope>NUCLEOTIDE SEQUENCE</scope>
    <source>
        <strain evidence="1">Expedition CK06-06</strain>
    </source>
</reference>
<accession>X1GIK7</accession>
<protein>
    <submittedName>
        <fullName evidence="1">Uncharacterized protein</fullName>
    </submittedName>
</protein>
<gene>
    <name evidence="1" type="ORF">S03H2_19872</name>
</gene>
<comment type="caution">
    <text evidence="1">The sequence shown here is derived from an EMBL/GenBank/DDBJ whole genome shotgun (WGS) entry which is preliminary data.</text>
</comment>
<name>X1GIK7_9ZZZZ</name>